<keyword evidence="4" id="KW-1003">Cell membrane</keyword>
<keyword evidence="5" id="KW-0597">Phosphoprotein</keyword>
<dbReference type="Gene3D" id="1.10.8.500">
    <property type="entry name" value="HAMP domain in histidine kinase"/>
    <property type="match status" value="1"/>
</dbReference>
<evidence type="ECO:0000259" key="12">
    <source>
        <dbReference type="PROSITE" id="PS50885"/>
    </source>
</evidence>
<dbReference type="EMBL" id="CP071091">
    <property type="protein sequence ID" value="QSQ17504.1"/>
    <property type="molecule type" value="Genomic_DNA"/>
</dbReference>
<accession>A0ABX7NFC8</accession>
<dbReference type="CDD" id="cd06225">
    <property type="entry name" value="HAMP"/>
    <property type="match status" value="1"/>
</dbReference>
<evidence type="ECO:0000256" key="2">
    <source>
        <dbReference type="ARBA" id="ARBA00004651"/>
    </source>
</evidence>
<evidence type="ECO:0000256" key="6">
    <source>
        <dbReference type="ARBA" id="ARBA00022679"/>
    </source>
</evidence>
<dbReference type="SMART" id="SM00388">
    <property type="entry name" value="HisKA"/>
    <property type="match status" value="1"/>
</dbReference>
<dbReference type="PROSITE" id="PS50109">
    <property type="entry name" value="HIS_KIN"/>
    <property type="match status" value="1"/>
</dbReference>
<keyword evidence="6" id="KW-0808">Transferase</keyword>
<dbReference type="InterPro" id="IPR003660">
    <property type="entry name" value="HAMP_dom"/>
</dbReference>
<dbReference type="Pfam" id="PF02518">
    <property type="entry name" value="HATPase_c"/>
    <property type="match status" value="1"/>
</dbReference>
<evidence type="ECO:0000256" key="1">
    <source>
        <dbReference type="ARBA" id="ARBA00000085"/>
    </source>
</evidence>
<dbReference type="SMART" id="SM00387">
    <property type="entry name" value="HATPase_c"/>
    <property type="match status" value="1"/>
</dbReference>
<evidence type="ECO:0000256" key="9">
    <source>
        <dbReference type="ARBA" id="ARBA00022840"/>
    </source>
</evidence>
<dbReference type="InterPro" id="IPR004358">
    <property type="entry name" value="Sig_transdc_His_kin-like_C"/>
</dbReference>
<keyword evidence="14" id="KW-1185">Reference proteome</keyword>
<dbReference type="InterPro" id="IPR050980">
    <property type="entry name" value="2C_sensor_his_kinase"/>
</dbReference>
<evidence type="ECO:0000256" key="7">
    <source>
        <dbReference type="ARBA" id="ARBA00022741"/>
    </source>
</evidence>
<dbReference type="InterPro" id="IPR005467">
    <property type="entry name" value="His_kinase_dom"/>
</dbReference>
<comment type="subcellular location">
    <subcellularLocation>
        <location evidence="2">Cell membrane</location>
        <topology evidence="2">Multi-pass membrane protein</topology>
    </subcellularLocation>
</comment>
<dbReference type="SMART" id="SM00304">
    <property type="entry name" value="HAMP"/>
    <property type="match status" value="1"/>
</dbReference>
<feature type="domain" description="Histidine kinase" evidence="11">
    <location>
        <begin position="250"/>
        <end position="461"/>
    </location>
</feature>
<dbReference type="PANTHER" id="PTHR44936">
    <property type="entry name" value="SENSOR PROTEIN CREC"/>
    <property type="match status" value="1"/>
</dbReference>
<evidence type="ECO:0000256" key="10">
    <source>
        <dbReference type="SAM" id="Phobius"/>
    </source>
</evidence>
<dbReference type="Gene3D" id="3.30.565.10">
    <property type="entry name" value="Histidine kinase-like ATPase, C-terminal domain"/>
    <property type="match status" value="1"/>
</dbReference>
<dbReference type="SUPFAM" id="SSF55874">
    <property type="entry name" value="ATPase domain of HSP90 chaperone/DNA topoisomerase II/histidine kinase"/>
    <property type="match status" value="1"/>
</dbReference>
<comment type="catalytic activity">
    <reaction evidence="1">
        <text>ATP + protein L-histidine = ADP + protein N-phospho-L-histidine.</text>
        <dbReference type="EC" id="2.7.13.3"/>
    </reaction>
</comment>
<keyword evidence="10" id="KW-1133">Transmembrane helix</keyword>
<dbReference type="SUPFAM" id="SSF158472">
    <property type="entry name" value="HAMP domain-like"/>
    <property type="match status" value="1"/>
</dbReference>
<evidence type="ECO:0000256" key="3">
    <source>
        <dbReference type="ARBA" id="ARBA00012438"/>
    </source>
</evidence>
<dbReference type="InterPro" id="IPR003661">
    <property type="entry name" value="HisK_dim/P_dom"/>
</dbReference>
<sequence>MKQHLRSLRPLGGLFFRMYAGIIVAIVLAVTLMLELASRRMPPQSLDTSQAEVHSESSGRELEGLTQGLQWLIEKELLSQPQERWAEVVAGWRPHFDYPIELRPRDAVLAMNLPTRVRERLARGLPSAWMHSSGVAGDRVLLFLPLRGSEQLVVQSLRLGPGPQRVVEFLGLETSVLLIVLGLALLALTWPLYRHVTRLAATASAFGEGDFQARAESRAPEPIGHMARTFNDMAERIQRMSQEQQASLQAISHELRTPISRLHFALYMARETGDVEALHAQLGDMEKDVGELDQLTEELLTYTRLHRDAPPLEWARVDLTAMVTDLFRQLSVFNPDLKPRLHAEGLVEGTGSERYLRRAIGNLIRNAQRHARSELHVHVRQDASGCTVSVDDDGPGIPPEERERLFLPFTRLDDSRNRKTGGHGLGLAIVHRVMQAHQGHASVAEAPLGGARVTLSWPRLPSGAVTNGDNR</sequence>
<dbReference type="CDD" id="cd00082">
    <property type="entry name" value="HisKA"/>
    <property type="match status" value="1"/>
</dbReference>
<dbReference type="PRINTS" id="PR00344">
    <property type="entry name" value="BCTRLSENSOR"/>
</dbReference>
<dbReference type="PANTHER" id="PTHR44936:SF10">
    <property type="entry name" value="SENSOR PROTEIN RSTB"/>
    <property type="match status" value="1"/>
</dbReference>
<dbReference type="PROSITE" id="PS50885">
    <property type="entry name" value="HAMP"/>
    <property type="match status" value="1"/>
</dbReference>
<keyword evidence="7" id="KW-0547">Nucleotide-binding</keyword>
<dbReference type="InterPro" id="IPR003594">
    <property type="entry name" value="HATPase_dom"/>
</dbReference>
<dbReference type="InterPro" id="IPR036097">
    <property type="entry name" value="HisK_dim/P_sf"/>
</dbReference>
<dbReference type="RefSeq" id="WP_206719123.1">
    <property type="nucleotide sequence ID" value="NZ_CP071091.1"/>
</dbReference>
<evidence type="ECO:0000256" key="4">
    <source>
        <dbReference type="ARBA" id="ARBA00022475"/>
    </source>
</evidence>
<keyword evidence="9" id="KW-0067">ATP-binding</keyword>
<dbReference type="Gene3D" id="1.10.287.130">
    <property type="match status" value="1"/>
</dbReference>
<reference evidence="13 14" key="1">
    <citation type="submission" date="2021-02" db="EMBL/GenBank/DDBJ databases">
        <title>De Novo genome assembly of isolated myxobacteria.</title>
        <authorList>
            <person name="Stevens D.C."/>
        </authorList>
    </citation>
    <scope>NUCLEOTIDE SEQUENCE [LARGE SCALE GENOMIC DNA]</scope>
    <source>
        <strain evidence="13 14">SCHIC003</strain>
    </source>
</reference>
<gene>
    <name evidence="13" type="ORF">JY572_16315</name>
</gene>
<dbReference type="EC" id="2.7.13.3" evidence="3"/>
<keyword evidence="8" id="KW-0418">Kinase</keyword>
<evidence type="ECO:0000313" key="14">
    <source>
        <dbReference type="Proteomes" id="UP000663090"/>
    </source>
</evidence>
<name>A0ABX7NFC8_9BACT</name>
<feature type="transmembrane region" description="Helical" evidence="10">
    <location>
        <begin position="166"/>
        <end position="193"/>
    </location>
</feature>
<dbReference type="SUPFAM" id="SSF47384">
    <property type="entry name" value="Homodimeric domain of signal transducing histidine kinase"/>
    <property type="match status" value="1"/>
</dbReference>
<protein>
    <recommendedName>
        <fullName evidence="3">histidine kinase</fullName>
        <ecNumber evidence="3">2.7.13.3</ecNumber>
    </recommendedName>
</protein>
<feature type="transmembrane region" description="Helical" evidence="10">
    <location>
        <begin position="14"/>
        <end position="34"/>
    </location>
</feature>
<keyword evidence="10" id="KW-0812">Transmembrane</keyword>
<evidence type="ECO:0000259" key="11">
    <source>
        <dbReference type="PROSITE" id="PS50109"/>
    </source>
</evidence>
<dbReference type="Pfam" id="PF00672">
    <property type="entry name" value="HAMP"/>
    <property type="match status" value="1"/>
</dbReference>
<keyword evidence="10" id="KW-0472">Membrane</keyword>
<evidence type="ECO:0000256" key="5">
    <source>
        <dbReference type="ARBA" id="ARBA00022553"/>
    </source>
</evidence>
<feature type="domain" description="HAMP" evidence="12">
    <location>
        <begin position="190"/>
        <end position="242"/>
    </location>
</feature>
<organism evidence="13 14">
    <name type="scientific">Myxococcus landrumensis</name>
    <dbReference type="NCBI Taxonomy" id="2813577"/>
    <lineage>
        <taxon>Bacteria</taxon>
        <taxon>Pseudomonadati</taxon>
        <taxon>Myxococcota</taxon>
        <taxon>Myxococcia</taxon>
        <taxon>Myxococcales</taxon>
        <taxon>Cystobacterineae</taxon>
        <taxon>Myxococcaceae</taxon>
        <taxon>Myxococcus</taxon>
    </lineage>
</organism>
<dbReference type="Pfam" id="PF00512">
    <property type="entry name" value="HisKA"/>
    <property type="match status" value="1"/>
</dbReference>
<proteinExistence type="predicted"/>
<dbReference type="InterPro" id="IPR036890">
    <property type="entry name" value="HATPase_C_sf"/>
</dbReference>
<evidence type="ECO:0000313" key="13">
    <source>
        <dbReference type="EMBL" id="QSQ17504.1"/>
    </source>
</evidence>
<dbReference type="Proteomes" id="UP000663090">
    <property type="component" value="Chromosome"/>
</dbReference>
<evidence type="ECO:0000256" key="8">
    <source>
        <dbReference type="ARBA" id="ARBA00022777"/>
    </source>
</evidence>